<dbReference type="Gene3D" id="3.30.559.30">
    <property type="entry name" value="Nonribosomal peptide synthetase, condensation domain"/>
    <property type="match status" value="1"/>
</dbReference>
<keyword evidence="1" id="KW-0596">Phosphopantetheine</keyword>
<dbReference type="OrthoDB" id="75981at2759"/>
<dbReference type="SUPFAM" id="SSF52777">
    <property type="entry name" value="CoA-dependent acyltransferases"/>
    <property type="match status" value="2"/>
</dbReference>
<feature type="compositionally biased region" description="Low complexity" evidence="3">
    <location>
        <begin position="641"/>
        <end position="658"/>
    </location>
</feature>
<dbReference type="GO" id="GO:0009366">
    <property type="term" value="C:enterobactin synthetase complex"/>
    <property type="evidence" value="ECO:0007669"/>
    <property type="project" value="TreeGrafter"/>
</dbReference>
<comment type="caution">
    <text evidence="6">The sequence shown here is derived from an EMBL/GenBank/DDBJ whole genome shotgun (WGS) entry which is preliminary data.</text>
</comment>
<organism evidence="6 7">
    <name type="scientific">Phytophthora fragariaefolia</name>
    <dbReference type="NCBI Taxonomy" id="1490495"/>
    <lineage>
        <taxon>Eukaryota</taxon>
        <taxon>Sar</taxon>
        <taxon>Stramenopiles</taxon>
        <taxon>Oomycota</taxon>
        <taxon>Peronosporomycetes</taxon>
        <taxon>Peronosporales</taxon>
        <taxon>Peronosporaceae</taxon>
        <taxon>Phytophthora</taxon>
    </lineage>
</organism>
<dbReference type="Pfam" id="PF00501">
    <property type="entry name" value="AMP-binding"/>
    <property type="match status" value="1"/>
</dbReference>
<evidence type="ECO:0000256" key="2">
    <source>
        <dbReference type="ARBA" id="ARBA00022553"/>
    </source>
</evidence>
<dbReference type="PANTHER" id="PTHR45527:SF1">
    <property type="entry name" value="FATTY ACID SYNTHASE"/>
    <property type="match status" value="1"/>
</dbReference>
<dbReference type="Gene3D" id="2.30.38.10">
    <property type="entry name" value="Luciferase, Domain 3"/>
    <property type="match status" value="1"/>
</dbReference>
<dbReference type="CDD" id="cd19531">
    <property type="entry name" value="LCL_NRPS-like"/>
    <property type="match status" value="1"/>
</dbReference>
<evidence type="ECO:0000259" key="4">
    <source>
        <dbReference type="Pfam" id="PF00501"/>
    </source>
</evidence>
<dbReference type="InterPro" id="IPR001242">
    <property type="entry name" value="Condensation_dom"/>
</dbReference>
<dbReference type="Pfam" id="PF00668">
    <property type="entry name" value="Condensation"/>
    <property type="match status" value="1"/>
</dbReference>
<reference evidence="6" key="1">
    <citation type="submission" date="2023-04" db="EMBL/GenBank/DDBJ databases">
        <title>Phytophthora fragariaefolia NBRC 109709.</title>
        <authorList>
            <person name="Ichikawa N."/>
            <person name="Sato H."/>
            <person name="Tonouchi N."/>
        </authorList>
    </citation>
    <scope>NUCLEOTIDE SEQUENCE</scope>
    <source>
        <strain evidence="6">NBRC 109709</strain>
    </source>
</reference>
<name>A0A9W7D2U0_9STRA</name>
<dbReference type="InterPro" id="IPR023213">
    <property type="entry name" value="CAT-like_dom_sf"/>
</dbReference>
<proteinExistence type="predicted"/>
<feature type="compositionally biased region" description="Basic and acidic residues" evidence="3">
    <location>
        <begin position="665"/>
        <end position="683"/>
    </location>
</feature>
<evidence type="ECO:0000256" key="1">
    <source>
        <dbReference type="ARBA" id="ARBA00022450"/>
    </source>
</evidence>
<dbReference type="InterPro" id="IPR036397">
    <property type="entry name" value="RNaseH_sf"/>
</dbReference>
<dbReference type="GO" id="GO:0043041">
    <property type="term" value="P:amino acid activation for nonribosomal peptide biosynthetic process"/>
    <property type="evidence" value="ECO:0007669"/>
    <property type="project" value="TreeGrafter"/>
</dbReference>
<accession>A0A9W7D2U0</accession>
<evidence type="ECO:0000313" key="7">
    <source>
        <dbReference type="Proteomes" id="UP001165121"/>
    </source>
</evidence>
<evidence type="ECO:0000256" key="3">
    <source>
        <dbReference type="SAM" id="MobiDB-lite"/>
    </source>
</evidence>
<dbReference type="SUPFAM" id="SSF56801">
    <property type="entry name" value="Acetyl-CoA synthetase-like"/>
    <property type="match status" value="1"/>
</dbReference>
<dbReference type="EMBL" id="BSXT01002392">
    <property type="protein sequence ID" value="GMF48679.1"/>
    <property type="molecule type" value="Genomic_DNA"/>
</dbReference>
<feature type="domain" description="Condensation" evidence="5">
    <location>
        <begin position="806"/>
        <end position="1214"/>
    </location>
</feature>
<protein>
    <submittedName>
        <fullName evidence="6">Unnamed protein product</fullName>
    </submittedName>
</protein>
<keyword evidence="7" id="KW-1185">Reference proteome</keyword>
<dbReference type="PROSITE" id="PS00455">
    <property type="entry name" value="AMP_BINDING"/>
    <property type="match status" value="1"/>
</dbReference>
<feature type="domain" description="AMP-dependent synthetase/ligase" evidence="4">
    <location>
        <begin position="1244"/>
        <end position="1605"/>
    </location>
</feature>
<sequence>MELFTLLSLVNNQAFEELIELSAPRLQAHAVVSPNWVVGPLSPKVPVGQDTMTWGALLGFPGDPFEQGFNSPADTLHSLQSLFDVFVPPIVLACATRGWASLTAVRKPPSLSDRPCNYVCAEVWNWAHPVVLELAKGFATTAINKFSLGLEGKTINSPTAMMNAGVLLNSLVCGQAVYEGIGRTSPNTFQLEYGRFVLSFVGVCDKLFTATCSAIAEMPVETPLSKLRMGLEGSRRWSWLAYALCGGASEAIIPSVDIVRGTLTKSDVQIMSTVLKTNYPQPILENGQNDSHQYGFVNIPEGTELHLCGVDDVDVGRFVMPSRCICRALYDPADGEWINIVVPGYGMCKEILGGSIQFVADAGKSIFQKKRLSTSLGIRSVIFETPTVLMDMLALVTSGLRELTLFARREDTMGRIDVDIYMLSIACPALHNLTVGIFNVVVSAYDEPLCHWPVKAIRLIQYTGRLSDLTRCLRSPAVRMSRELVSLEVLSDECKHAEKKELIALNGEFLPVIKEKFPAKSMAAVLSAVTSLIHPLDAFVLSLIFEFASTPMQRSIKYGWMCCSAIGRKKCRVRNGSQLPSAPHVRLVAVSPQAEAQQEHARGRARGRSGRQTVDGWQRRCSGRGGVDARSGRGSGGRGGALAAAAAALGERTPAAEAPQNAENRSAEDARGRSAADDEAPRERRSRRRSHAASWTGLERLQRALVFAAADVRAAEAAALQHGVQCGASVKVQRRGVGLDGTGGHLRRVDGQTRGAANDFRCRHGRRWTAETAFAFAVAFSRGPGIVRMVKTALLTPRCNEDPSADSELAGFVARVVDEPFDLAHQAPIRVYAFASPYHNSTSSWVLAVILHHIVTDATSSQLFWNDFHELYAHALHGDTATVSLALKLDTDASNGSRLSYRDFAVWQRSCMRSGIIASGVQYWTQQLTEGVVPQLLELPFDWNTAGAVNESPAKPSTLDTTTTEGDVVIFRSSPALQKAFSALCQAQGASMFMGLLAVFYLLVERLSGQHDFVIGAPSSGRGRTELQDIMGYFVNTLPLRLGAKCNGDEDFTAFLASVREVVLGAYTHMDIPFHKVLDHLRATTRSNRDMGTGDIEQRWQHPLFQIMFSWESVDDTTGGNSSSSKYTELSLPHRSAKFDLMLSMRYRHLEGGTANHVLEGTMEYPTARFARDTVERFTRYYLTLLEQVTDAPTSVVRSPSISMLSESERRQLVFEWGTPKPPASPSIPNEKPSWDFLDKCLLAQVHKTPHRPALYFEDVQWTYRDLSEQIGHVTEALSMLNLTGYAGELHIGLLLDRGLENVAAMVATLCLKGVFVPLDPEFPRERLRYMAHDSQLQVIITQRKHYEVASYLSARGSEENVGRSPRVLYYEDIDALTLRYEFPHKNRMQFQCPDSLDPHRTTAYILYTSGSTGNPKGVEVSHAALMTTLWWTVRTYEVTPDDVFLQSTSTTLDGSLSQLFSPLLVGGSARITRPKGLHELHYVRDVLLEAPHITFCVFVPSYFALIVDYLSENGDSFPTSVKHVVLAGEAFPTELARQFYRKHGDTTACLVNEYGPTEASITSTAFRPVDEHPVIVLDTHQRLVPVNVPGELFIGGAGVARGYWRRSDLTSQTFIPHKDLHQIAYADRKRGLRCCRKFVMCCCATRPSGPLEEYLRCFVDPLQDDWDIHLANAEFAVNSTVNSSTKLAPFEADLGYVPLNPLQLAAEQLEQVPKSRRGTEFREHQAAILLRCRETLAQAQERMRDIYDRNRVEQVFDVGDRVYLSTQHLDKLHPVFNTSSLKPYNEPSR</sequence>
<dbReference type="PANTHER" id="PTHR45527">
    <property type="entry name" value="NONRIBOSOMAL PEPTIDE SYNTHETASE"/>
    <property type="match status" value="1"/>
</dbReference>
<dbReference type="Gene3D" id="3.30.559.10">
    <property type="entry name" value="Chloramphenicol acetyltransferase-like domain"/>
    <property type="match status" value="1"/>
</dbReference>
<gene>
    <name evidence="6" type="ORF">Pfra01_001891600</name>
</gene>
<dbReference type="Proteomes" id="UP001165121">
    <property type="component" value="Unassembled WGS sequence"/>
</dbReference>
<dbReference type="Gene3D" id="3.40.50.980">
    <property type="match status" value="2"/>
</dbReference>
<feature type="region of interest" description="Disordered" evidence="3">
    <location>
        <begin position="591"/>
        <end position="693"/>
    </location>
</feature>
<dbReference type="InterPro" id="IPR020845">
    <property type="entry name" value="AMP-binding_CS"/>
</dbReference>
<keyword evidence="2" id="KW-0597">Phosphoprotein</keyword>
<dbReference type="GO" id="GO:0031177">
    <property type="term" value="F:phosphopantetheine binding"/>
    <property type="evidence" value="ECO:0007669"/>
    <property type="project" value="TreeGrafter"/>
</dbReference>
<evidence type="ECO:0000259" key="5">
    <source>
        <dbReference type="Pfam" id="PF00668"/>
    </source>
</evidence>
<dbReference type="Gene3D" id="3.30.420.10">
    <property type="entry name" value="Ribonuclease H-like superfamily/Ribonuclease H"/>
    <property type="match status" value="1"/>
</dbReference>
<dbReference type="GO" id="GO:0009239">
    <property type="term" value="P:enterobactin biosynthetic process"/>
    <property type="evidence" value="ECO:0007669"/>
    <property type="project" value="TreeGrafter"/>
</dbReference>
<dbReference type="GO" id="GO:0003676">
    <property type="term" value="F:nucleic acid binding"/>
    <property type="evidence" value="ECO:0007669"/>
    <property type="project" value="InterPro"/>
</dbReference>
<evidence type="ECO:0000313" key="6">
    <source>
        <dbReference type="EMBL" id="GMF48679.1"/>
    </source>
</evidence>
<dbReference type="GO" id="GO:0047527">
    <property type="term" value="F:2,3-dihydroxybenzoate-serine ligase activity"/>
    <property type="evidence" value="ECO:0007669"/>
    <property type="project" value="TreeGrafter"/>
</dbReference>
<dbReference type="GO" id="GO:0005829">
    <property type="term" value="C:cytosol"/>
    <property type="evidence" value="ECO:0007669"/>
    <property type="project" value="TreeGrafter"/>
</dbReference>
<dbReference type="InterPro" id="IPR000873">
    <property type="entry name" value="AMP-dep_synth/lig_dom"/>
</dbReference>